<evidence type="ECO:0000313" key="5">
    <source>
        <dbReference type="EMBL" id="SNV36276.1"/>
    </source>
</evidence>
<dbReference type="AlphaFoldDB" id="A0A239WQ03"/>
<dbReference type="GO" id="GO:0046872">
    <property type="term" value="F:metal ion binding"/>
    <property type="evidence" value="ECO:0007669"/>
    <property type="project" value="UniProtKB-KW"/>
</dbReference>
<organism evidence="5 6">
    <name type="scientific">Cutibacterium granulosum</name>
    <dbReference type="NCBI Taxonomy" id="33011"/>
    <lineage>
        <taxon>Bacteria</taxon>
        <taxon>Bacillati</taxon>
        <taxon>Actinomycetota</taxon>
        <taxon>Actinomycetes</taxon>
        <taxon>Propionibacteriales</taxon>
        <taxon>Propionibacteriaceae</taxon>
        <taxon>Cutibacterium</taxon>
    </lineage>
</organism>
<dbReference type="RefSeq" id="WP_065860663.1">
    <property type="nucleotide sequence ID" value="NZ_JAWMSC010000049.1"/>
</dbReference>
<dbReference type="eggNOG" id="COG0491">
    <property type="taxonomic scope" value="Bacteria"/>
</dbReference>
<evidence type="ECO:0000256" key="3">
    <source>
        <dbReference type="ARBA" id="ARBA00022801"/>
    </source>
</evidence>
<sequence>MLIVSFVIGPFSENCYVLAHEEGGDAVIVDPGMGCVEPLQQALTAHHLRPAGMVFTHGHIDHVGGAREVSELHEIPSYCPVDDRHLLSEPMEGLADFALPLVMNHYGTTHLTEPETVVDVMPDTHHEVAGFDLEFIHAPGHTPGCSMIRFVDEEHGPIIFSGDVLFAGAIGRTDLPGGDPNAMTSSLRDVVWPLPDATHVLPGHGGSTQMGYEKKVNPYLQL</sequence>
<dbReference type="Pfam" id="PF00753">
    <property type="entry name" value="Lactamase_B"/>
    <property type="match status" value="1"/>
</dbReference>
<gene>
    <name evidence="5" type="ORF">SAMEA4412665_01341</name>
</gene>
<dbReference type="GO" id="GO:0016787">
    <property type="term" value="F:hydrolase activity"/>
    <property type="evidence" value="ECO:0007669"/>
    <property type="project" value="UniProtKB-KW"/>
</dbReference>
<accession>A0A2W5F0H9</accession>
<dbReference type="InterPro" id="IPR001279">
    <property type="entry name" value="Metallo-B-lactamas"/>
</dbReference>
<dbReference type="PANTHER" id="PTHR46233:SF3">
    <property type="entry name" value="HYDROXYACYLGLUTATHIONE HYDROLASE GLOC"/>
    <property type="match status" value="1"/>
</dbReference>
<evidence type="ECO:0000256" key="2">
    <source>
        <dbReference type="ARBA" id="ARBA00022723"/>
    </source>
</evidence>
<keyword evidence="4" id="KW-0862">Zinc</keyword>
<comment type="cofactor">
    <cofactor evidence="1">
        <name>Zn(2+)</name>
        <dbReference type="ChEBI" id="CHEBI:29105"/>
    </cofactor>
</comment>
<reference evidence="5 6" key="1">
    <citation type="submission" date="2017-06" db="EMBL/GenBank/DDBJ databases">
        <authorList>
            <consortium name="Pathogen Informatics"/>
        </authorList>
    </citation>
    <scope>NUCLEOTIDE SEQUENCE [LARGE SCALE GENOMIC DNA]</scope>
    <source>
        <strain evidence="5 6">NCTC11865</strain>
    </source>
</reference>
<dbReference type="InterPro" id="IPR051453">
    <property type="entry name" value="MBL_Glyoxalase_II"/>
</dbReference>
<protein>
    <submittedName>
        <fullName evidence="5">Hydroxyacylglutathione hydrolase</fullName>
    </submittedName>
</protein>
<evidence type="ECO:0000313" key="6">
    <source>
        <dbReference type="Proteomes" id="UP000215332"/>
    </source>
</evidence>
<dbReference type="SUPFAM" id="SSF56281">
    <property type="entry name" value="Metallo-hydrolase/oxidoreductase"/>
    <property type="match status" value="1"/>
</dbReference>
<dbReference type="Proteomes" id="UP000215332">
    <property type="component" value="Chromosome 1"/>
</dbReference>
<evidence type="ECO:0000256" key="4">
    <source>
        <dbReference type="ARBA" id="ARBA00022833"/>
    </source>
</evidence>
<keyword evidence="3 5" id="KW-0378">Hydrolase</keyword>
<dbReference type="PANTHER" id="PTHR46233">
    <property type="entry name" value="HYDROXYACYLGLUTATHIONE HYDROLASE GLOC"/>
    <property type="match status" value="1"/>
</dbReference>
<dbReference type="CDD" id="cd06262">
    <property type="entry name" value="metallo-hydrolase-like_MBL-fold"/>
    <property type="match status" value="1"/>
</dbReference>
<evidence type="ECO:0000256" key="1">
    <source>
        <dbReference type="ARBA" id="ARBA00001947"/>
    </source>
</evidence>
<dbReference type="Gene3D" id="3.60.15.10">
    <property type="entry name" value="Ribonuclease Z/Hydroxyacylglutathione hydrolase-like"/>
    <property type="match status" value="1"/>
</dbReference>
<dbReference type="KEGG" id="cgrn:4412665_01341"/>
<dbReference type="InterPro" id="IPR036866">
    <property type="entry name" value="RibonucZ/Hydroxyglut_hydro"/>
</dbReference>
<proteinExistence type="predicted"/>
<dbReference type="EMBL" id="LT906441">
    <property type="protein sequence ID" value="SNV36276.1"/>
    <property type="molecule type" value="Genomic_DNA"/>
</dbReference>
<accession>A0A239WQ03</accession>
<name>A0A239WQ03_9ACTN</name>
<keyword evidence="2" id="KW-0479">Metal-binding</keyword>
<dbReference type="SMART" id="SM00849">
    <property type="entry name" value="Lactamase_B"/>
    <property type="match status" value="1"/>
</dbReference>